<dbReference type="Proteomes" id="UP000629468">
    <property type="component" value="Unassembled WGS sequence"/>
</dbReference>
<accession>A0A8H7EYK0</accession>
<sequence>MTLFRPVHWVRTHSFTSSLYWSARSWLWNHPITSDYAVWDQGDPSEWEEWNKERARILRIWKFLEPYFAERGYTLYVQKDLTDVFALQYPASKMIETRHLSYPYAQYHCKNEADLRFFPDSPRVWPARDKDGRDVVIKAISGAVPNNELKALQLLHSEPLCNDPRNRTIPVIEFIEYNQQTFVVMPRWCVAIECDFVTVGEIIGYARAIFEAVAFLHENNIAHGDLLAQNMCMDVILPKPRNNHDYYTGLHGPERKYVLIDFETAQIHRGSGPCSPEFERSRKRDIYFLAWSLLPNLRCIENVIPPIVDLLDSMMENDSSVTASAALSRFEEVCASLTKADLNLPVAAYLWSDGHLQYREGPPANQ</sequence>
<gene>
    <name evidence="1" type="ORF">Agabi119p4_7976</name>
</gene>
<evidence type="ECO:0008006" key="3">
    <source>
        <dbReference type="Google" id="ProtNLM"/>
    </source>
</evidence>
<dbReference type="SUPFAM" id="SSF56112">
    <property type="entry name" value="Protein kinase-like (PK-like)"/>
    <property type="match status" value="1"/>
</dbReference>
<evidence type="ECO:0000313" key="2">
    <source>
        <dbReference type="Proteomes" id="UP000629468"/>
    </source>
</evidence>
<dbReference type="InterPro" id="IPR011009">
    <property type="entry name" value="Kinase-like_dom_sf"/>
</dbReference>
<dbReference type="Gene3D" id="1.10.510.10">
    <property type="entry name" value="Transferase(Phosphotransferase) domain 1"/>
    <property type="match status" value="1"/>
</dbReference>
<dbReference type="AlphaFoldDB" id="A0A8H7EYK0"/>
<protein>
    <recommendedName>
        <fullName evidence="3">Protein kinase domain-containing protein</fullName>
    </recommendedName>
</protein>
<reference evidence="1 2" key="1">
    <citation type="journal article" name="Sci. Rep.">
        <title>Telomere-to-telomere assembled and centromere annotated genomes of the two main subspecies of the button mushroom Agaricus bisporus reveal especially polymorphic chromosome ends.</title>
        <authorList>
            <person name="Sonnenberg A.S.M."/>
            <person name="Sedaghat-Telgerd N."/>
            <person name="Lavrijssen B."/>
            <person name="Ohm R.A."/>
            <person name="Hendrickx P.M."/>
            <person name="Scholtmeijer K."/>
            <person name="Baars J.J.P."/>
            <person name="van Peer A."/>
        </authorList>
    </citation>
    <scope>NUCLEOTIDE SEQUENCE [LARGE SCALE GENOMIC DNA]</scope>
    <source>
        <strain evidence="1 2">H119_p4</strain>
    </source>
</reference>
<evidence type="ECO:0000313" key="1">
    <source>
        <dbReference type="EMBL" id="KAF7763439.1"/>
    </source>
</evidence>
<organism evidence="1 2">
    <name type="scientific">Agaricus bisporus var. burnettii</name>
    <dbReference type="NCBI Taxonomy" id="192524"/>
    <lineage>
        <taxon>Eukaryota</taxon>
        <taxon>Fungi</taxon>
        <taxon>Dikarya</taxon>
        <taxon>Basidiomycota</taxon>
        <taxon>Agaricomycotina</taxon>
        <taxon>Agaricomycetes</taxon>
        <taxon>Agaricomycetidae</taxon>
        <taxon>Agaricales</taxon>
        <taxon>Agaricineae</taxon>
        <taxon>Agaricaceae</taxon>
        <taxon>Agaricus</taxon>
    </lineage>
</organism>
<dbReference type="EMBL" id="JABXXO010000011">
    <property type="protein sequence ID" value="KAF7763439.1"/>
    <property type="molecule type" value="Genomic_DNA"/>
</dbReference>
<proteinExistence type="predicted"/>
<comment type="caution">
    <text evidence="1">The sequence shown here is derived from an EMBL/GenBank/DDBJ whole genome shotgun (WGS) entry which is preliminary data.</text>
</comment>
<name>A0A8H7EYK0_AGABI</name>